<evidence type="ECO:0000313" key="2">
    <source>
        <dbReference type="EMBL" id="WVW78519.1"/>
    </source>
</evidence>
<reference evidence="2" key="2">
    <citation type="submission" date="2013-07" db="EMBL/GenBank/DDBJ databases">
        <authorList>
            <consortium name="The Broad Institute Genome Sequencing Platform"/>
            <person name="Cuomo C."/>
            <person name="Litvintseva A."/>
            <person name="Chen Y."/>
            <person name="Heitman J."/>
            <person name="Sun S."/>
            <person name="Springer D."/>
            <person name="Dromer F."/>
            <person name="Young S.K."/>
            <person name="Zeng Q."/>
            <person name="Gargeya S."/>
            <person name="Fitzgerald M."/>
            <person name="Abouelleil A."/>
            <person name="Alvarado L."/>
            <person name="Berlin A.M."/>
            <person name="Chapman S.B."/>
            <person name="Dewar J."/>
            <person name="Goldberg J."/>
            <person name="Griggs A."/>
            <person name="Gujja S."/>
            <person name="Hansen M."/>
            <person name="Howarth C."/>
            <person name="Imamovic A."/>
            <person name="Larimer J."/>
            <person name="McCowan C."/>
            <person name="Murphy C."/>
            <person name="Pearson M."/>
            <person name="Priest M."/>
            <person name="Roberts A."/>
            <person name="Saif S."/>
            <person name="Shea T."/>
            <person name="Sykes S."/>
            <person name="Wortman J."/>
            <person name="Nusbaum C."/>
            <person name="Birren B."/>
        </authorList>
    </citation>
    <scope>NUCLEOTIDE SEQUENCE</scope>
    <source>
        <strain evidence="2">CBS 10118</strain>
    </source>
</reference>
<organism evidence="1">
    <name type="scientific">Kwoniella bestiolae CBS 10118</name>
    <dbReference type="NCBI Taxonomy" id="1296100"/>
    <lineage>
        <taxon>Eukaryota</taxon>
        <taxon>Fungi</taxon>
        <taxon>Dikarya</taxon>
        <taxon>Basidiomycota</taxon>
        <taxon>Agaricomycotina</taxon>
        <taxon>Tremellomycetes</taxon>
        <taxon>Tremellales</taxon>
        <taxon>Cryptococcaceae</taxon>
        <taxon>Kwoniella</taxon>
    </lineage>
</organism>
<reference evidence="2" key="4">
    <citation type="submission" date="2024-02" db="EMBL/GenBank/DDBJ databases">
        <title>Comparative genomics of Cryptococcus and Kwoniella reveals pathogenesis evolution and contrasting modes of karyotype evolution via chromosome fusion or intercentromeric recombination.</title>
        <authorList>
            <person name="Coelho M.A."/>
            <person name="David-Palma M."/>
            <person name="Shea T."/>
            <person name="Bowers K."/>
            <person name="McGinley-Smith S."/>
            <person name="Mohammad A.W."/>
            <person name="Gnirke A."/>
            <person name="Yurkov A.M."/>
            <person name="Nowrousian M."/>
            <person name="Sun S."/>
            <person name="Cuomo C.A."/>
            <person name="Heitman J."/>
        </authorList>
    </citation>
    <scope>NUCLEOTIDE SEQUENCE</scope>
    <source>
        <strain evidence="2">CBS 10118</strain>
    </source>
</reference>
<dbReference type="GeneID" id="30208246"/>
<dbReference type="VEuPathDB" id="FungiDB:I302_03847"/>
<gene>
    <name evidence="1" type="ORF">I302_03847</name>
    <name evidence="2" type="ORF">I302_100474</name>
</gene>
<sequence length="241" mass="27502">MPVKLGLMGSEGDTEINETIEGSLGRGDRLRYSYIRKDDQESLKVTLPLQVTHYSKETDPSKMYTSDDDRQFPLYAWSPATAHLIVKAMTSRREGDISPVSLPVWEDESQISPQSKRFLPRYGPLNPCYSAVFSDMGDCEQIDVGTFRPRDLPHDLRTAGTVDLTFHFHRDLRNEPESPSVQDLAFIPIEKAIITKVAKVLRNITSISKTESISEEEADYRARAMVWKDRSRTHTSLPHWM</sequence>
<dbReference type="AlphaFoldDB" id="A0A1B9G558"/>
<dbReference type="KEGG" id="kbi:30208246"/>
<dbReference type="Proteomes" id="UP000092730">
    <property type="component" value="Chromosome 1"/>
</dbReference>
<proteinExistence type="predicted"/>
<reference evidence="1" key="3">
    <citation type="submission" date="2014-01" db="EMBL/GenBank/DDBJ databases">
        <title>Evolution of pathogenesis and genome organization in the Tremellales.</title>
        <authorList>
            <person name="Cuomo C."/>
            <person name="Litvintseva A."/>
            <person name="Heitman J."/>
            <person name="Chen Y."/>
            <person name="Sun S."/>
            <person name="Springer D."/>
            <person name="Dromer F."/>
            <person name="Young S."/>
            <person name="Zeng Q."/>
            <person name="Chapman S."/>
            <person name="Gujja S."/>
            <person name="Saif S."/>
            <person name="Birren B."/>
        </authorList>
    </citation>
    <scope>NUCLEOTIDE SEQUENCE</scope>
    <source>
        <strain evidence="1">CBS 10118</strain>
    </source>
</reference>
<accession>A0A1B9G558</accession>
<keyword evidence="3" id="KW-1185">Reference proteome</keyword>
<dbReference type="EMBL" id="CP144541">
    <property type="protein sequence ID" value="WVW78519.1"/>
    <property type="molecule type" value="Genomic_DNA"/>
</dbReference>
<evidence type="ECO:0000313" key="3">
    <source>
        <dbReference type="Proteomes" id="UP000092730"/>
    </source>
</evidence>
<dbReference type="EMBL" id="KI894020">
    <property type="protein sequence ID" value="OCF26169.1"/>
    <property type="molecule type" value="Genomic_DNA"/>
</dbReference>
<protein>
    <submittedName>
        <fullName evidence="1">Uncharacterized protein</fullName>
    </submittedName>
</protein>
<dbReference type="RefSeq" id="XP_019047239.1">
    <property type="nucleotide sequence ID" value="XM_019190491.1"/>
</dbReference>
<name>A0A1B9G558_9TREE</name>
<reference evidence="1" key="1">
    <citation type="submission" date="2013-07" db="EMBL/GenBank/DDBJ databases">
        <title>The Genome Sequence of Cryptococcus bestiolae CBS10118.</title>
        <authorList>
            <consortium name="The Broad Institute Genome Sequencing Platform"/>
            <person name="Cuomo C."/>
            <person name="Litvintseva A."/>
            <person name="Chen Y."/>
            <person name="Heitman J."/>
            <person name="Sun S."/>
            <person name="Springer D."/>
            <person name="Dromer F."/>
            <person name="Young S.K."/>
            <person name="Zeng Q."/>
            <person name="Gargeya S."/>
            <person name="Fitzgerald M."/>
            <person name="Abouelleil A."/>
            <person name="Alvarado L."/>
            <person name="Berlin A.M."/>
            <person name="Chapman S.B."/>
            <person name="Dewar J."/>
            <person name="Goldberg J."/>
            <person name="Griggs A."/>
            <person name="Gujja S."/>
            <person name="Hansen M."/>
            <person name="Howarth C."/>
            <person name="Imamovic A."/>
            <person name="Larimer J."/>
            <person name="McCowan C."/>
            <person name="Murphy C."/>
            <person name="Pearson M."/>
            <person name="Priest M."/>
            <person name="Roberts A."/>
            <person name="Saif S."/>
            <person name="Shea T."/>
            <person name="Sykes S."/>
            <person name="Wortman J."/>
            <person name="Nusbaum C."/>
            <person name="Birren B."/>
        </authorList>
    </citation>
    <scope>NUCLEOTIDE SEQUENCE [LARGE SCALE GENOMIC DNA]</scope>
    <source>
        <strain evidence="1">CBS 10118</strain>
    </source>
</reference>
<evidence type="ECO:0000313" key="1">
    <source>
        <dbReference type="EMBL" id="OCF26169.1"/>
    </source>
</evidence>